<organism evidence="1 2">
    <name type="scientific">Macrococcoides caseolyticum</name>
    <dbReference type="NCBI Taxonomy" id="69966"/>
    <lineage>
        <taxon>Bacteria</taxon>
        <taxon>Bacillati</taxon>
        <taxon>Bacillota</taxon>
        <taxon>Bacilli</taxon>
        <taxon>Bacillales</taxon>
        <taxon>Staphylococcaceae</taxon>
        <taxon>Macrococcoides</taxon>
    </lineage>
</organism>
<evidence type="ECO:0000313" key="2">
    <source>
        <dbReference type="Proteomes" id="UP000233606"/>
    </source>
</evidence>
<reference evidence="1" key="1">
    <citation type="submission" date="2017-12" db="EMBL/GenBank/DDBJ databases">
        <title>Genomics of Macrococcus caseolyticus.</title>
        <authorList>
            <person name="MacFadyen A.C."/>
            <person name="Paterson G.K."/>
        </authorList>
    </citation>
    <scope>NUCLEOTIDE SEQUENCE</scope>
    <source>
        <strain evidence="1">5459_5_49</strain>
    </source>
</reference>
<sequence length="61" mass="7530">MNGQITTMDKINQLINEYRFPQSVLEDIHYRLQCCQDEYYVQLQLRYLQNLIKYKAVERKE</sequence>
<protein>
    <submittedName>
        <fullName evidence="1">Uncharacterized protein</fullName>
    </submittedName>
</protein>
<proteinExistence type="predicted"/>
<accession>A0ACC9MPM6</accession>
<dbReference type="Proteomes" id="UP000233606">
    <property type="component" value="Unassembled WGS sequence"/>
</dbReference>
<gene>
    <name evidence="1" type="ORF">CW682_10815</name>
</gene>
<evidence type="ECO:0000313" key="1">
    <source>
        <dbReference type="EMBL" id="PKE55684.1"/>
    </source>
</evidence>
<comment type="caution">
    <text evidence="1">The sequence shown here is derived from an EMBL/GenBank/DDBJ whole genome shotgun (WGS) entry which is preliminary data.</text>
</comment>
<keyword evidence="2" id="KW-1185">Reference proteome</keyword>
<dbReference type="EMBL" id="PIWU01000020">
    <property type="protein sequence ID" value="PKE55684.1"/>
    <property type="molecule type" value="Genomic_DNA"/>
</dbReference>
<name>A0ACC9MPM6_9STAP</name>